<dbReference type="KEGG" id="pnp:IJ22_39580"/>
<dbReference type="GO" id="GO:0003677">
    <property type="term" value="F:DNA binding"/>
    <property type="evidence" value="ECO:0007669"/>
    <property type="project" value="UniProtKB-KW"/>
</dbReference>
<reference evidence="1 2" key="2">
    <citation type="journal article" date="2016" name="Genome Announc.">
        <title>Complete Genome Sequences of Two Interactive Moderate Thermophiles, Paenibacillus napthalenovorans 32O-Y and Paenibacillus sp. 32O-W.</title>
        <authorList>
            <person name="Butler R.R.III."/>
            <person name="Wang J."/>
            <person name="Stark B.C."/>
            <person name="Pombert J.F."/>
        </authorList>
    </citation>
    <scope>NUCLEOTIDE SEQUENCE [LARGE SCALE GENOMIC DNA]</scope>
    <source>
        <strain evidence="1 2">32O-Y</strain>
    </source>
</reference>
<reference evidence="2" key="1">
    <citation type="submission" date="2015-12" db="EMBL/GenBank/DDBJ databases">
        <title>Complete genome sequences of two moderately thermophilic Paenibacillus species.</title>
        <authorList>
            <person name="Butler R.III."/>
            <person name="Wang J."/>
            <person name="Stark B.C."/>
            <person name="Pombert J.-F."/>
        </authorList>
    </citation>
    <scope>NUCLEOTIDE SEQUENCE [LARGE SCALE GENOMIC DNA]</scope>
    <source>
        <strain evidence="2">32O-Y</strain>
    </source>
</reference>
<dbReference type="PATRIC" id="fig|162209.4.peg.4201"/>
<accession>A0A0U2WD15</accession>
<evidence type="ECO:0000313" key="2">
    <source>
        <dbReference type="Proteomes" id="UP000061660"/>
    </source>
</evidence>
<dbReference type="Pfam" id="PF06695">
    <property type="entry name" value="Sm_multidrug_ex"/>
    <property type="match status" value="1"/>
</dbReference>
<proteinExistence type="predicted"/>
<dbReference type="InterPro" id="IPR009577">
    <property type="entry name" value="Sm_multidrug_ex"/>
</dbReference>
<dbReference type="EMBL" id="CP013652">
    <property type="protein sequence ID" value="ALS24270.1"/>
    <property type="molecule type" value="Genomic_DNA"/>
</dbReference>
<dbReference type="Proteomes" id="UP000061660">
    <property type="component" value="Chromosome"/>
</dbReference>
<dbReference type="AlphaFoldDB" id="A0A0U2WD15"/>
<protein>
    <submittedName>
        <fullName evidence="1">DNA-binding protein</fullName>
    </submittedName>
</protein>
<organism evidence="1 2">
    <name type="scientific">Paenibacillus naphthalenovorans</name>
    <dbReference type="NCBI Taxonomy" id="162209"/>
    <lineage>
        <taxon>Bacteria</taxon>
        <taxon>Bacillati</taxon>
        <taxon>Bacillota</taxon>
        <taxon>Bacilli</taxon>
        <taxon>Bacillales</taxon>
        <taxon>Paenibacillaceae</taxon>
        <taxon>Paenibacillus</taxon>
    </lineage>
</organism>
<gene>
    <name evidence="1" type="ORF">IJ22_39580</name>
</gene>
<dbReference type="STRING" id="162209.IJ22_39580"/>
<evidence type="ECO:0000313" key="1">
    <source>
        <dbReference type="EMBL" id="ALS24270.1"/>
    </source>
</evidence>
<keyword evidence="2" id="KW-1185">Reference proteome</keyword>
<keyword evidence="1" id="KW-0238">DNA-binding</keyword>
<name>A0A0U2WD15_9BACL</name>
<sequence length="190" mass="20704">MMQNDWGAAWQYVVVFLMAAAPWLDVFVVVPLGVAWGLNPFGVSIVAFVGNWIPLLLLALFFREFTAWRARVKARKALKRQMAAEASGGGSTAIEEGSGEAASSDLAGSPKKYRRARQIWEKYGVPGLALLAPALVGTDIATLLALSFGSSRRWVMSWMTVSLLVWTVLMAVGSVYGLGFIGWFDQSRVS</sequence>